<evidence type="ECO:0000256" key="1">
    <source>
        <dbReference type="SAM" id="Coils"/>
    </source>
</evidence>
<accession>A0ABR3CD11</accession>
<organism evidence="2 3">
    <name type="scientific">Diplodia seriata</name>
    <dbReference type="NCBI Taxonomy" id="420778"/>
    <lineage>
        <taxon>Eukaryota</taxon>
        <taxon>Fungi</taxon>
        <taxon>Dikarya</taxon>
        <taxon>Ascomycota</taxon>
        <taxon>Pezizomycotina</taxon>
        <taxon>Dothideomycetes</taxon>
        <taxon>Dothideomycetes incertae sedis</taxon>
        <taxon>Botryosphaeriales</taxon>
        <taxon>Botryosphaeriaceae</taxon>
        <taxon>Diplodia</taxon>
    </lineage>
</organism>
<keyword evidence="3" id="KW-1185">Reference proteome</keyword>
<feature type="coiled-coil region" evidence="1">
    <location>
        <begin position="238"/>
        <end position="269"/>
    </location>
</feature>
<keyword evidence="1" id="KW-0175">Coiled coil</keyword>
<evidence type="ECO:0000313" key="3">
    <source>
        <dbReference type="Proteomes" id="UP001430584"/>
    </source>
</evidence>
<reference evidence="2 3" key="1">
    <citation type="submission" date="2024-02" db="EMBL/GenBank/DDBJ databases">
        <title>De novo assembly and annotation of 12 fungi associated with fruit tree decline syndrome in Ontario, Canada.</title>
        <authorList>
            <person name="Sulman M."/>
            <person name="Ellouze W."/>
            <person name="Ilyukhin E."/>
        </authorList>
    </citation>
    <scope>NUCLEOTIDE SEQUENCE [LARGE SCALE GENOMIC DNA]</scope>
    <source>
        <strain evidence="2 3">FDS-637</strain>
    </source>
</reference>
<evidence type="ECO:0000313" key="2">
    <source>
        <dbReference type="EMBL" id="KAL0258075.1"/>
    </source>
</evidence>
<name>A0ABR3CD11_9PEZI</name>
<dbReference type="RefSeq" id="XP_066631104.1">
    <property type="nucleotide sequence ID" value="XM_066778667.1"/>
</dbReference>
<dbReference type="Proteomes" id="UP001430584">
    <property type="component" value="Unassembled WGS sequence"/>
</dbReference>
<proteinExistence type="predicted"/>
<gene>
    <name evidence="2" type="ORF">SLS55_007246</name>
</gene>
<protein>
    <submittedName>
        <fullName evidence="2">Uncharacterized protein</fullName>
    </submittedName>
</protein>
<comment type="caution">
    <text evidence="2">The sequence shown here is derived from an EMBL/GenBank/DDBJ whole genome shotgun (WGS) entry which is preliminary data.</text>
</comment>
<dbReference type="GeneID" id="92011331"/>
<dbReference type="EMBL" id="JAJVCZ030000007">
    <property type="protein sequence ID" value="KAL0258075.1"/>
    <property type="molecule type" value="Genomic_DNA"/>
</dbReference>
<sequence length="304" mass="34749">MENQPSSYTSAIDQHDQILSHAAAVLRAEQGSTVLGHESRSSIERLRNFLRYVLYVDYETGTADAAVLLPAADATHFRSVNSTYWRYINTLDATTVEEGERIYLGAYFWENVYAPAQALCLPAEVVLCCMTRFNTYQTCQGTYKSCIPGQMQMYGFERIAGKLVLDRHTVIPRVAPNPAVEQALISGLEKTLRRWFDSLDGFGYEAGRRLEVEGGSWYHSDFNEFELTTEATRVWARLGEARRLKEREEEQARVHLEEVTQRFGKLEQEQPSYLQGWDPKEVSTVGRQTLARNREKDRASVRLS</sequence>